<dbReference type="InParanoid" id="G4NGJ4"/>
<dbReference type="KEGG" id="mgr:MGG_17642"/>
<proteinExistence type="predicted"/>
<dbReference type="VEuPathDB" id="FungiDB:MGG_17642"/>
<evidence type="ECO:0000313" key="2">
    <source>
        <dbReference type="Proteomes" id="UP000009058"/>
    </source>
</evidence>
<gene>
    <name evidence="1" type="ORF">MGG_17642</name>
</gene>
<dbReference type="Proteomes" id="UP000009058">
    <property type="component" value="Chromosome 6"/>
</dbReference>
<dbReference type="AlphaFoldDB" id="G4NGJ4"/>
<evidence type="ECO:0000313" key="1">
    <source>
        <dbReference type="EMBL" id="EHA47151.1"/>
    </source>
</evidence>
<dbReference type="EMBL" id="CM001236">
    <property type="protein sequence ID" value="EHA47151.1"/>
    <property type="molecule type" value="Genomic_DNA"/>
</dbReference>
<accession>G4NGJ4</accession>
<reference evidence="1 2" key="1">
    <citation type="journal article" date="2005" name="Nature">
        <title>The genome sequence of the rice blast fungus Magnaporthe grisea.</title>
        <authorList>
            <person name="Dean R.A."/>
            <person name="Talbot N.J."/>
            <person name="Ebbole D.J."/>
            <person name="Farman M.L."/>
            <person name="Mitchell T.K."/>
            <person name="Orbach M.J."/>
            <person name="Thon M."/>
            <person name="Kulkarni R."/>
            <person name="Xu J.R."/>
            <person name="Pan H."/>
            <person name="Read N.D."/>
            <person name="Lee Y.H."/>
            <person name="Carbone I."/>
            <person name="Brown D."/>
            <person name="Oh Y.Y."/>
            <person name="Donofrio N."/>
            <person name="Jeong J.S."/>
            <person name="Soanes D.M."/>
            <person name="Djonovic S."/>
            <person name="Kolomiets E."/>
            <person name="Rehmeyer C."/>
            <person name="Li W."/>
            <person name="Harding M."/>
            <person name="Kim S."/>
            <person name="Lebrun M.H."/>
            <person name="Bohnert H."/>
            <person name="Coughlan S."/>
            <person name="Butler J."/>
            <person name="Calvo S."/>
            <person name="Ma L.J."/>
            <person name="Nicol R."/>
            <person name="Purcell S."/>
            <person name="Nusbaum C."/>
            <person name="Galagan J.E."/>
            <person name="Birren B.W."/>
        </authorList>
    </citation>
    <scope>NUCLEOTIDE SEQUENCE [LARGE SCALE GENOMIC DNA]</scope>
    <source>
        <strain evidence="2">70-15 / ATCC MYA-4617 / FGSC 8958</strain>
    </source>
</reference>
<name>G4NGJ4_PYRO7</name>
<protein>
    <submittedName>
        <fullName evidence="1">Uncharacterized protein</fullName>
    </submittedName>
</protein>
<keyword evidence="2" id="KW-1185">Reference proteome</keyword>
<dbReference type="RefSeq" id="XP_003719518.1">
    <property type="nucleotide sequence ID" value="XM_003719470.1"/>
</dbReference>
<dbReference type="GeneID" id="12985983"/>
<sequence length="164" mass="18562">MATKDRWRASFQKLSSKISKNQRLWRQSPKIGELRESVFISADSKRDNERRLSNVASGAFVNDLSGERQKASAPRRRTLADSELKKPQVRFELQRDQAQRPLFIDGPDSNEEDLLADWAVEEEVVSDIVKLLPDRPRADSPTLGAEGVVIQRDCGYNSLGRASH</sequence>
<dbReference type="HOGENOM" id="CLU_1619364_0_0_1"/>
<reference key="2">
    <citation type="submission" date="2011-05" db="EMBL/GenBank/DDBJ databases">
        <title>The Genome Sequence of Magnaporthe oryzae 70-15.</title>
        <authorList>
            <consortium name="The Broad Institute Genome Sequencing Platform"/>
            <person name="Ma L.-J."/>
            <person name="Dead R."/>
            <person name="Young S.K."/>
            <person name="Zeng Q."/>
            <person name="Gargeya S."/>
            <person name="Fitzgerald M."/>
            <person name="Haas B."/>
            <person name="Abouelleil A."/>
            <person name="Alvarado L."/>
            <person name="Arachchi H.M."/>
            <person name="Berlin A."/>
            <person name="Brown A."/>
            <person name="Chapman S.B."/>
            <person name="Chen Z."/>
            <person name="Dunbar C."/>
            <person name="Freedman E."/>
            <person name="Gearin G."/>
            <person name="Gellesch M."/>
            <person name="Goldberg J."/>
            <person name="Griggs A."/>
            <person name="Gujja S."/>
            <person name="Heiman D."/>
            <person name="Howarth C."/>
            <person name="Larson L."/>
            <person name="Lui A."/>
            <person name="MacDonald P.J.P."/>
            <person name="Mehta T."/>
            <person name="Montmayeur A."/>
            <person name="Murphy C."/>
            <person name="Neiman D."/>
            <person name="Pearson M."/>
            <person name="Priest M."/>
            <person name="Roberts A."/>
            <person name="Saif S."/>
            <person name="Shea T."/>
            <person name="Shenoy N."/>
            <person name="Sisk P."/>
            <person name="Stolte C."/>
            <person name="Sykes S."/>
            <person name="Yandava C."/>
            <person name="Wortman J."/>
            <person name="Nusbaum C."/>
            <person name="Birren B."/>
        </authorList>
    </citation>
    <scope>NUCLEOTIDE SEQUENCE</scope>
    <source>
        <strain>70-15</strain>
    </source>
</reference>
<organism evidence="1 2">
    <name type="scientific">Pyricularia oryzae (strain 70-15 / ATCC MYA-4617 / FGSC 8958)</name>
    <name type="common">Rice blast fungus</name>
    <name type="synonym">Magnaporthe oryzae</name>
    <dbReference type="NCBI Taxonomy" id="242507"/>
    <lineage>
        <taxon>Eukaryota</taxon>
        <taxon>Fungi</taxon>
        <taxon>Dikarya</taxon>
        <taxon>Ascomycota</taxon>
        <taxon>Pezizomycotina</taxon>
        <taxon>Sordariomycetes</taxon>
        <taxon>Sordariomycetidae</taxon>
        <taxon>Magnaporthales</taxon>
        <taxon>Pyriculariaceae</taxon>
        <taxon>Pyricularia</taxon>
    </lineage>
</organism>